<evidence type="ECO:0000256" key="6">
    <source>
        <dbReference type="ARBA" id="ARBA00022801"/>
    </source>
</evidence>
<feature type="chain" id="PRO_5047286241" description="galacturonan 1,4-alpha-galacturonidase" evidence="14">
    <location>
        <begin position="22"/>
        <end position="750"/>
    </location>
</feature>
<dbReference type="Gene3D" id="3.40.50.1820">
    <property type="entry name" value="alpha/beta hydrolase"/>
    <property type="match status" value="1"/>
</dbReference>
<dbReference type="PANTHER" id="PTHR31736">
    <property type="match status" value="1"/>
</dbReference>
<evidence type="ECO:0000256" key="3">
    <source>
        <dbReference type="ARBA" id="ARBA00022525"/>
    </source>
</evidence>
<dbReference type="RefSeq" id="XP_066633224.1">
    <property type="nucleotide sequence ID" value="XM_066775343.1"/>
</dbReference>
<dbReference type="EMBL" id="JAJVCZ030000004">
    <property type="protein sequence ID" value="KAL0260195.1"/>
    <property type="molecule type" value="Genomic_DNA"/>
</dbReference>
<proteinExistence type="inferred from homology"/>
<keyword evidence="10" id="KW-0961">Cell wall biogenesis/degradation</keyword>
<keyword evidence="7" id="KW-1015">Disulfide bond</keyword>
<accession>A0ABR3CHV3</accession>
<keyword evidence="6 13" id="KW-0378">Hydrolase</keyword>
<comment type="similarity">
    <text evidence="2 13">Belongs to the glycosyl hydrolase 28 family.</text>
</comment>
<evidence type="ECO:0000256" key="4">
    <source>
        <dbReference type="ARBA" id="ARBA00022729"/>
    </source>
</evidence>
<evidence type="ECO:0000313" key="16">
    <source>
        <dbReference type="Proteomes" id="UP001430584"/>
    </source>
</evidence>
<dbReference type="Proteomes" id="UP001430584">
    <property type="component" value="Unassembled WGS sequence"/>
</dbReference>
<sequence>MKPIAASALALLGIASISARAEILLYEPTGPYHVTQTQHVFNHTTPDDFTAPNGTGEGTQMLVTIYAPTLSAPNRTLPYIDATNAFIWGPALGLSPSALSTFATPLQPSDSAPLHLPPSTPTLLFLPGAGMPCFFYTSLLSELASHGYFVVALDHPGEPPYLPLPDGYGGGGAKGAFPPLHNYTWMQYERIYKHRVADAQALLSDGYLSALVRERGWGARLDLGGAKGVGVFGHSIGGAAAAGVMAAQQQQQQGWQQQQAPFSSPADANATTTSTTVHVAAGANLDGWYFFDIGDLTGNGTGTPTPYPDLASAGPFLALAKDQEPRGAPPDATWARFNAAQSGWLRDVGTFLGSLRSARPVAAAQSPARTRTCIVDSHGDGTTDDSAHIAAALESCNGGGHVLFPATQSYVVGEPLDMSGLAHIDIDIQGAVAFTDDIPHWLDRAFDLGFQNATSFFKLGGADVHVYGGGTIDGRGQAWWDNYAENKHDRRPVLFATVEMHGGSVSDLRLVNSPFWHNFVANSSEVVFTNISIRSVSDNENFEKNTDDCVSFKPNSTNILVQNMSCNGTHGMSVGSLGQYPGRVDYVENVLVRNAAMYNSSEGARIKVWPDAFSEKSATLAGGGGRGRVRNVTYDGMWLDNVDYGLTVTQCYGQDDEEECFKHPVRSGVRSSKLKITDVTFRNVRGRSNRVFSPIVAHLVCSSPDTCSNIVAENIDIRTINGSNLVTCRNLDEDLLDVNCVDWSKGYNPA</sequence>
<protein>
    <recommendedName>
        <fullName evidence="11">galacturonan 1,4-alpha-galacturonidase</fullName>
        <ecNumber evidence="11">3.2.1.67</ecNumber>
    </recommendedName>
</protein>
<keyword evidence="5" id="KW-0677">Repeat</keyword>
<evidence type="ECO:0000256" key="11">
    <source>
        <dbReference type="ARBA" id="ARBA00038933"/>
    </source>
</evidence>
<organism evidence="15 16">
    <name type="scientific">Diplodia seriata</name>
    <dbReference type="NCBI Taxonomy" id="420778"/>
    <lineage>
        <taxon>Eukaryota</taxon>
        <taxon>Fungi</taxon>
        <taxon>Dikarya</taxon>
        <taxon>Ascomycota</taxon>
        <taxon>Pezizomycotina</taxon>
        <taxon>Dothideomycetes</taxon>
        <taxon>Dothideomycetes incertae sedis</taxon>
        <taxon>Botryosphaeriales</taxon>
        <taxon>Botryosphaeriaceae</taxon>
        <taxon>Diplodia</taxon>
    </lineage>
</organism>
<dbReference type="SUPFAM" id="SSF51126">
    <property type="entry name" value="Pectin lyase-like"/>
    <property type="match status" value="1"/>
</dbReference>
<keyword evidence="4 14" id="KW-0732">Signal</keyword>
<keyword evidence="9 13" id="KW-0326">Glycosidase</keyword>
<evidence type="ECO:0000256" key="2">
    <source>
        <dbReference type="ARBA" id="ARBA00008834"/>
    </source>
</evidence>
<dbReference type="Pfam" id="PF00295">
    <property type="entry name" value="Glyco_hydro_28"/>
    <property type="match status" value="1"/>
</dbReference>
<comment type="caution">
    <text evidence="15">The sequence shown here is derived from an EMBL/GenBank/DDBJ whole genome shotgun (WGS) entry which is preliminary data.</text>
</comment>
<gene>
    <name evidence="15" type="ORF">SLS55_003879</name>
</gene>
<evidence type="ECO:0000256" key="14">
    <source>
        <dbReference type="SAM" id="SignalP"/>
    </source>
</evidence>
<dbReference type="SUPFAM" id="SSF53474">
    <property type="entry name" value="alpha/beta-Hydrolases"/>
    <property type="match status" value="1"/>
</dbReference>
<feature type="signal peptide" evidence="14">
    <location>
        <begin position="1"/>
        <end position="21"/>
    </location>
</feature>
<evidence type="ECO:0000256" key="12">
    <source>
        <dbReference type="ARBA" id="ARBA00048766"/>
    </source>
</evidence>
<keyword evidence="8" id="KW-0325">Glycoprotein</keyword>
<evidence type="ECO:0000313" key="15">
    <source>
        <dbReference type="EMBL" id="KAL0260195.1"/>
    </source>
</evidence>
<dbReference type="InterPro" id="IPR029058">
    <property type="entry name" value="AB_hydrolase_fold"/>
</dbReference>
<dbReference type="EC" id="3.2.1.67" evidence="11"/>
<evidence type="ECO:0000256" key="8">
    <source>
        <dbReference type="ARBA" id="ARBA00023180"/>
    </source>
</evidence>
<comment type="subcellular location">
    <subcellularLocation>
        <location evidence="1">Secreted</location>
    </subcellularLocation>
</comment>
<reference evidence="15 16" key="1">
    <citation type="submission" date="2024-02" db="EMBL/GenBank/DDBJ databases">
        <title>De novo assembly and annotation of 12 fungi associated with fruit tree decline syndrome in Ontario, Canada.</title>
        <authorList>
            <person name="Sulman M."/>
            <person name="Ellouze W."/>
            <person name="Ilyukhin E."/>
        </authorList>
    </citation>
    <scope>NUCLEOTIDE SEQUENCE [LARGE SCALE GENOMIC DNA]</scope>
    <source>
        <strain evidence="15 16">FDS-637</strain>
    </source>
</reference>
<evidence type="ECO:0000256" key="13">
    <source>
        <dbReference type="RuleBase" id="RU361169"/>
    </source>
</evidence>
<keyword evidence="16" id="KW-1185">Reference proteome</keyword>
<comment type="catalytic activity">
    <reaction evidence="12">
        <text>[(1-&gt;4)-alpha-D-galacturonosyl](n) + H2O = alpha-D-galacturonate + [(1-&gt;4)-alpha-D-galacturonosyl](n-1)</text>
        <dbReference type="Rhea" id="RHEA:14117"/>
        <dbReference type="Rhea" id="RHEA-COMP:14570"/>
        <dbReference type="Rhea" id="RHEA-COMP:14572"/>
        <dbReference type="ChEBI" id="CHEBI:15377"/>
        <dbReference type="ChEBI" id="CHEBI:58658"/>
        <dbReference type="ChEBI" id="CHEBI:140523"/>
        <dbReference type="EC" id="3.2.1.67"/>
    </reaction>
</comment>
<evidence type="ECO:0000256" key="7">
    <source>
        <dbReference type="ARBA" id="ARBA00023157"/>
    </source>
</evidence>
<name>A0ABR3CHV3_9PEZI</name>
<dbReference type="PANTHER" id="PTHR31736:SF14">
    <property type="entry name" value="EXOPOLYGALACTURONASE X-1-RELATED"/>
    <property type="match status" value="1"/>
</dbReference>
<dbReference type="GeneID" id="92007964"/>
<evidence type="ECO:0000256" key="5">
    <source>
        <dbReference type="ARBA" id="ARBA00022737"/>
    </source>
</evidence>
<evidence type="ECO:0000256" key="1">
    <source>
        <dbReference type="ARBA" id="ARBA00004613"/>
    </source>
</evidence>
<keyword evidence="3" id="KW-0964">Secreted</keyword>
<dbReference type="Gene3D" id="2.160.20.10">
    <property type="entry name" value="Single-stranded right-handed beta-helix, Pectin lyase-like"/>
    <property type="match status" value="1"/>
</dbReference>
<dbReference type="InterPro" id="IPR000743">
    <property type="entry name" value="Glyco_hydro_28"/>
</dbReference>
<dbReference type="InterPro" id="IPR011050">
    <property type="entry name" value="Pectin_lyase_fold/virulence"/>
</dbReference>
<evidence type="ECO:0000256" key="9">
    <source>
        <dbReference type="ARBA" id="ARBA00023295"/>
    </source>
</evidence>
<dbReference type="InterPro" id="IPR012334">
    <property type="entry name" value="Pectin_lyas_fold"/>
</dbReference>
<evidence type="ECO:0000256" key="10">
    <source>
        <dbReference type="ARBA" id="ARBA00023316"/>
    </source>
</evidence>